<protein>
    <submittedName>
        <fullName evidence="7">Cytochrome P450</fullName>
    </submittedName>
</protein>
<dbReference type="Gene3D" id="1.10.630.10">
    <property type="entry name" value="Cytochrome P450"/>
    <property type="match status" value="1"/>
</dbReference>
<organism evidence="7 8">
    <name type="scientific">Saccharata proteae CBS 121410</name>
    <dbReference type="NCBI Taxonomy" id="1314787"/>
    <lineage>
        <taxon>Eukaryota</taxon>
        <taxon>Fungi</taxon>
        <taxon>Dikarya</taxon>
        <taxon>Ascomycota</taxon>
        <taxon>Pezizomycotina</taxon>
        <taxon>Dothideomycetes</taxon>
        <taxon>Dothideomycetes incertae sedis</taxon>
        <taxon>Botryosphaeriales</taxon>
        <taxon>Saccharataceae</taxon>
        <taxon>Saccharata</taxon>
    </lineage>
</organism>
<evidence type="ECO:0000256" key="6">
    <source>
        <dbReference type="RuleBase" id="RU000461"/>
    </source>
</evidence>
<dbReference type="EMBL" id="ML978725">
    <property type="protein sequence ID" value="KAF2086259.1"/>
    <property type="molecule type" value="Genomic_DNA"/>
</dbReference>
<dbReference type="CDD" id="cd11059">
    <property type="entry name" value="CYP_fungal"/>
    <property type="match status" value="1"/>
</dbReference>
<evidence type="ECO:0000256" key="3">
    <source>
        <dbReference type="ARBA" id="ARBA00022723"/>
    </source>
</evidence>
<dbReference type="PANTHER" id="PTHR24305">
    <property type="entry name" value="CYTOCHROME P450"/>
    <property type="match status" value="1"/>
</dbReference>
<accession>A0A9P4HQW4</accession>
<feature type="binding site" description="axial binding residue" evidence="5">
    <location>
        <position position="485"/>
    </location>
    <ligand>
        <name>heme</name>
        <dbReference type="ChEBI" id="CHEBI:30413"/>
    </ligand>
    <ligandPart>
        <name>Fe</name>
        <dbReference type="ChEBI" id="CHEBI:18248"/>
    </ligandPart>
</feature>
<dbReference type="PANTHER" id="PTHR24305:SF166">
    <property type="entry name" value="CYTOCHROME P450 12A4, MITOCHONDRIAL-RELATED"/>
    <property type="match status" value="1"/>
</dbReference>
<keyword evidence="3 5" id="KW-0479">Metal-binding</keyword>
<dbReference type="InterPro" id="IPR017972">
    <property type="entry name" value="Cyt_P450_CS"/>
</dbReference>
<name>A0A9P4HQW4_9PEZI</name>
<comment type="caution">
    <text evidence="7">The sequence shown here is derived from an EMBL/GenBank/DDBJ whole genome shotgun (WGS) entry which is preliminary data.</text>
</comment>
<dbReference type="InterPro" id="IPR002401">
    <property type="entry name" value="Cyt_P450_E_grp-I"/>
</dbReference>
<keyword evidence="4 5" id="KW-0408">Iron</keyword>
<comment type="similarity">
    <text evidence="2 6">Belongs to the cytochrome P450 family.</text>
</comment>
<evidence type="ECO:0000256" key="5">
    <source>
        <dbReference type="PIRSR" id="PIRSR602401-1"/>
    </source>
</evidence>
<keyword evidence="5 6" id="KW-0349">Heme</keyword>
<reference evidence="7" key="1">
    <citation type="journal article" date="2020" name="Stud. Mycol.">
        <title>101 Dothideomycetes genomes: a test case for predicting lifestyles and emergence of pathogens.</title>
        <authorList>
            <person name="Haridas S."/>
            <person name="Albert R."/>
            <person name="Binder M."/>
            <person name="Bloem J."/>
            <person name="Labutti K."/>
            <person name="Salamov A."/>
            <person name="Andreopoulos B."/>
            <person name="Baker S."/>
            <person name="Barry K."/>
            <person name="Bills G."/>
            <person name="Bluhm B."/>
            <person name="Cannon C."/>
            <person name="Castanera R."/>
            <person name="Culley D."/>
            <person name="Daum C."/>
            <person name="Ezra D."/>
            <person name="Gonzalez J."/>
            <person name="Henrissat B."/>
            <person name="Kuo A."/>
            <person name="Liang C."/>
            <person name="Lipzen A."/>
            <person name="Lutzoni F."/>
            <person name="Magnuson J."/>
            <person name="Mondo S."/>
            <person name="Nolan M."/>
            <person name="Ohm R."/>
            <person name="Pangilinan J."/>
            <person name="Park H.-J."/>
            <person name="Ramirez L."/>
            <person name="Alfaro M."/>
            <person name="Sun H."/>
            <person name="Tritt A."/>
            <person name="Yoshinaga Y."/>
            <person name="Zwiers L.-H."/>
            <person name="Turgeon B."/>
            <person name="Goodwin S."/>
            <person name="Spatafora J."/>
            <person name="Crous P."/>
            <person name="Grigoriev I."/>
        </authorList>
    </citation>
    <scope>NUCLEOTIDE SEQUENCE</scope>
    <source>
        <strain evidence="7">CBS 121410</strain>
    </source>
</reference>
<dbReference type="InterPro" id="IPR050121">
    <property type="entry name" value="Cytochrome_P450_monoxygenase"/>
</dbReference>
<dbReference type="InterPro" id="IPR001128">
    <property type="entry name" value="Cyt_P450"/>
</dbReference>
<evidence type="ECO:0000256" key="1">
    <source>
        <dbReference type="ARBA" id="ARBA00001971"/>
    </source>
</evidence>
<evidence type="ECO:0000313" key="8">
    <source>
        <dbReference type="Proteomes" id="UP000799776"/>
    </source>
</evidence>
<sequence>MPLHPTFILPFLLILLTIPLYNHILHPIFLSPLAKIPSAHPTVCLSSAWLKWQKYRGKLNPVLLAAHKRWGPVVRVGPREVSVNCVKGGLQTVYLGGFEKDGFYQQLFGNLGTSPMVAIRSSKPHSIRKRMVTHIYSKSSIQTSTDLRAIAHTVLLNRLLPVLHSAAKASSPVDAWSLLGGVAIDISTGYIFGLDASSDLTSKEEYRREVEKWFYSLRPYSFWTQEMPGLTSFLRKIGIKLIPNAAKATAGGVERFVTQMCDKAAEKIAPSKYGPEGGNKESHVLRPVGHYPTVYAQLSSAMCKDALKSGLSKQTVRKNMAGELMDHTLAGYETSQLTLTYLVWELSRHRNLQDALRAELRKLQPPVKAGESRLPDPKVLDALPLLHAILWETLRLYPGTPGPQPRVTPEVAGGSTLGPPGAEYAGISGGVRVAAAAYCLHRNEDVFPQPEVWLPERWLDGQGRKERAIEMGRWFWAFGSGGRMCIGNHLAIYQIKFIVAALYTSFTTSIVDDEGIEPSGHFVAHPISKKLVVRFQEA</sequence>
<dbReference type="OrthoDB" id="1470350at2759"/>
<evidence type="ECO:0000313" key="7">
    <source>
        <dbReference type="EMBL" id="KAF2086259.1"/>
    </source>
</evidence>
<keyword evidence="8" id="KW-1185">Reference proteome</keyword>
<dbReference type="Proteomes" id="UP000799776">
    <property type="component" value="Unassembled WGS sequence"/>
</dbReference>
<dbReference type="Pfam" id="PF00067">
    <property type="entry name" value="p450"/>
    <property type="match status" value="1"/>
</dbReference>
<comment type="cofactor">
    <cofactor evidence="1 5">
        <name>heme</name>
        <dbReference type="ChEBI" id="CHEBI:30413"/>
    </cofactor>
</comment>
<evidence type="ECO:0000256" key="4">
    <source>
        <dbReference type="ARBA" id="ARBA00023004"/>
    </source>
</evidence>
<keyword evidence="6" id="KW-0503">Monooxygenase</keyword>
<gene>
    <name evidence="7" type="ORF">K490DRAFT_44481</name>
</gene>
<dbReference type="SUPFAM" id="SSF48264">
    <property type="entry name" value="Cytochrome P450"/>
    <property type="match status" value="1"/>
</dbReference>
<dbReference type="InterPro" id="IPR036396">
    <property type="entry name" value="Cyt_P450_sf"/>
</dbReference>
<dbReference type="GO" id="GO:0016705">
    <property type="term" value="F:oxidoreductase activity, acting on paired donors, with incorporation or reduction of molecular oxygen"/>
    <property type="evidence" value="ECO:0007669"/>
    <property type="project" value="InterPro"/>
</dbReference>
<dbReference type="PRINTS" id="PR00463">
    <property type="entry name" value="EP450I"/>
</dbReference>
<dbReference type="AlphaFoldDB" id="A0A9P4HQW4"/>
<dbReference type="GO" id="GO:0020037">
    <property type="term" value="F:heme binding"/>
    <property type="evidence" value="ECO:0007669"/>
    <property type="project" value="InterPro"/>
</dbReference>
<keyword evidence="6" id="KW-0560">Oxidoreductase</keyword>
<dbReference type="GO" id="GO:0005506">
    <property type="term" value="F:iron ion binding"/>
    <property type="evidence" value="ECO:0007669"/>
    <property type="project" value="InterPro"/>
</dbReference>
<dbReference type="PROSITE" id="PS00086">
    <property type="entry name" value="CYTOCHROME_P450"/>
    <property type="match status" value="1"/>
</dbReference>
<dbReference type="PRINTS" id="PR00385">
    <property type="entry name" value="P450"/>
</dbReference>
<dbReference type="GO" id="GO:0004497">
    <property type="term" value="F:monooxygenase activity"/>
    <property type="evidence" value="ECO:0007669"/>
    <property type="project" value="UniProtKB-KW"/>
</dbReference>
<evidence type="ECO:0000256" key="2">
    <source>
        <dbReference type="ARBA" id="ARBA00010617"/>
    </source>
</evidence>
<proteinExistence type="inferred from homology"/>